<dbReference type="Pfam" id="PF05996">
    <property type="entry name" value="Fe_bilin_red"/>
    <property type="match status" value="1"/>
</dbReference>
<dbReference type="GO" id="GO:0016636">
    <property type="term" value="F:oxidoreductase activity, acting on the CH-CH group of donors, iron-sulfur protein as acceptor"/>
    <property type="evidence" value="ECO:0007669"/>
    <property type="project" value="InterPro"/>
</dbReference>
<feature type="transmembrane region" description="Helical" evidence="4">
    <location>
        <begin position="839"/>
        <end position="862"/>
    </location>
</feature>
<feature type="region of interest" description="Disordered" evidence="3">
    <location>
        <begin position="1021"/>
        <end position="1040"/>
    </location>
</feature>
<dbReference type="OrthoDB" id="496703at2759"/>
<dbReference type="GO" id="GO:0050897">
    <property type="term" value="F:cobalt ion binding"/>
    <property type="evidence" value="ECO:0007669"/>
    <property type="project" value="InterPro"/>
</dbReference>
<keyword evidence="4" id="KW-0812">Transmembrane</keyword>
<dbReference type="InterPro" id="IPR009249">
    <property type="entry name" value="Ferredoxin-dep_bilin_Rdtase"/>
</dbReference>
<protein>
    <submittedName>
        <fullName evidence="5">PebA protein</fullName>
    </submittedName>
</protein>
<sequence length="1227" mass="135581">MIQGCPYAPTVAKLTMSEPLHRLKRVTVLHHCDVWLDDVSADSLHASPDIVAGAAYEAFRVLKASLQAEGLVLSQEKTKFVAGTPRSAAALRQLLRPGDPDIVDVVKDLGLDSGSGRRRRTTTAQKRFRVGSLRNLKLGKLRIPARRVRLRLHRSSVVTSGLYGHEAQGVAPKHMKTMRAAVARHAGRSRYGSTDTILDMTAHEVQDPYLIVVTQHVESLFRMMARCNRMGWEAVKDTWRVVWKRLEAAKHGWPVVTGPISAMCQYLRDLQVDGHDPSRWVFEERVLEIKPSEVSVVCQTSSFLTDIIKTQRSRRIGSASSAAGAAGGVDWTVPRRLLKSVRTKTTRYAYRAVFQGSILHNGNGGKDICKFCGDPGATLRHLMYECPSFPGGMRLPGYVLAEKRRFPDDCLWLRGMLPLKYLPVAPSGDLEVVKTGVFLTSSQVVADGLVVATDASGGKFTKDPRLRRVSWSVVANQCADELAGKRAATIPPVAGRKVQDLDRLVTRICDYLVHEMDRLERLLAQPCIDMPRNGPQFWPTLHPPRFPRLLGGRTLQGSWPLLARAAPTNGRGEVVALYGDDQQEGAPLPEEAEESPWGRRQRMRREAQDFTPGVRAAGEAASYIKRPTSPRHFLPPDLTLTWDPIRQVVVEARVLTRLGWGQSRVGYQLSQALVLKLTDDASFNGPEIDMARRFPRLMAPILTSGSMWIGLGPEGEPGAGLHRFLYHVQEHRCQAREWLQENAANGLRVHSYLLATLATLLHLYACGVDAKDVGISNLSHRPLGTRVVPLPAFIDANNWGPSQGRILLGWGFGSPGNVFAGFLGGVLNKGAHDIRLPLITFLLFYLSAVAAAGGTSAKLAVIDLRKLAGLGSHGRMQQASLLPREMFSGFSEIFHNYPKAFPENILTSEGELERFAATRNSGASLSRFFAAADQPLTSRPFFSSHWSPAPGHAAIAGRVVPSICCLYLCVSRAKRRRRVPLAAASSPDCHGRQFFEDWASWLEDTFVSKLDLVEESLPPELARRTGEAPTSAASARSARSSPHAIIESRVWLGQDPGAVRRVRYVTVDAGPQLQAFNAVVYPEPSIGLQPVLGVDVLSFNSHKRQLFGVDWAPMLPEPGYAEARIAPFVRSVYEDFEACRSPPSGKIYGDAPEFFSPYMFFSRPEGPEAISPGSELWEVFTRYFDEYHKMLSRCPLVDEACSRQAQAEDFFDLLSLSYVFVGSNQLP</sequence>
<feature type="compositionally biased region" description="Low complexity" evidence="3">
    <location>
        <begin position="1031"/>
        <end position="1040"/>
    </location>
</feature>
<evidence type="ECO:0000256" key="1">
    <source>
        <dbReference type="ARBA" id="ARBA00006908"/>
    </source>
</evidence>
<evidence type="ECO:0000313" key="5">
    <source>
        <dbReference type="EMBL" id="CAE7236589.1"/>
    </source>
</evidence>
<organism evidence="5 6">
    <name type="scientific">Symbiodinium natans</name>
    <dbReference type="NCBI Taxonomy" id="878477"/>
    <lineage>
        <taxon>Eukaryota</taxon>
        <taxon>Sar</taxon>
        <taxon>Alveolata</taxon>
        <taxon>Dinophyceae</taxon>
        <taxon>Suessiales</taxon>
        <taxon>Symbiodiniaceae</taxon>
        <taxon>Symbiodinium</taxon>
    </lineage>
</organism>
<dbReference type="PANTHER" id="PTHR34557:SF1">
    <property type="entry name" value="PHYTOCHROMOBILIN:FERREDOXIN OXIDOREDUCTASE, CHLOROPLASTIC"/>
    <property type="match status" value="1"/>
</dbReference>
<comment type="caution">
    <text evidence="5">The sequence shown here is derived from an EMBL/GenBank/DDBJ whole genome shotgun (WGS) entry which is preliminary data.</text>
</comment>
<reference evidence="5" key="1">
    <citation type="submission" date="2021-02" db="EMBL/GenBank/DDBJ databases">
        <authorList>
            <person name="Dougan E. K."/>
            <person name="Rhodes N."/>
            <person name="Thang M."/>
            <person name="Chan C."/>
        </authorList>
    </citation>
    <scope>NUCLEOTIDE SEQUENCE</scope>
</reference>
<dbReference type="PANTHER" id="PTHR34557">
    <property type="entry name" value="PHYTOCHROMOBILIN:FERREDOXIN OXIDOREDUCTASE, CHLOROPLASTIC"/>
    <property type="match status" value="1"/>
</dbReference>
<keyword evidence="6" id="KW-1185">Reference proteome</keyword>
<proteinExistence type="inferred from homology"/>
<dbReference type="AlphaFoldDB" id="A0A812L6A3"/>
<dbReference type="Gene3D" id="3.40.1500.20">
    <property type="match status" value="1"/>
</dbReference>
<keyword evidence="4" id="KW-0472">Membrane</keyword>
<evidence type="ECO:0000256" key="2">
    <source>
        <dbReference type="ARBA" id="ARBA00023002"/>
    </source>
</evidence>
<evidence type="ECO:0000313" key="6">
    <source>
        <dbReference type="Proteomes" id="UP000604046"/>
    </source>
</evidence>
<keyword evidence="2" id="KW-0560">Oxidoreductase</keyword>
<evidence type="ECO:0000256" key="3">
    <source>
        <dbReference type="SAM" id="MobiDB-lite"/>
    </source>
</evidence>
<evidence type="ECO:0000256" key="4">
    <source>
        <dbReference type="SAM" id="Phobius"/>
    </source>
</evidence>
<keyword evidence="4" id="KW-1133">Transmembrane helix</keyword>
<feature type="region of interest" description="Disordered" evidence="3">
    <location>
        <begin position="581"/>
        <end position="600"/>
    </location>
</feature>
<dbReference type="GO" id="GO:0010024">
    <property type="term" value="P:phytochromobilin biosynthetic process"/>
    <property type="evidence" value="ECO:0007669"/>
    <property type="project" value="InterPro"/>
</dbReference>
<name>A0A812L6A3_9DINO</name>
<dbReference type="EMBL" id="CAJNDS010000834">
    <property type="protein sequence ID" value="CAE7236589.1"/>
    <property type="molecule type" value="Genomic_DNA"/>
</dbReference>
<comment type="similarity">
    <text evidence="1">Belongs to the HY2 family.</text>
</comment>
<dbReference type="Proteomes" id="UP000604046">
    <property type="component" value="Unassembled WGS sequence"/>
</dbReference>
<feature type="transmembrane region" description="Helical" evidence="4">
    <location>
        <begin position="807"/>
        <end position="827"/>
    </location>
</feature>
<gene>
    <name evidence="5" type="primary">pebA</name>
    <name evidence="5" type="ORF">SNAT2548_LOCUS10203</name>
</gene>
<accession>A0A812L6A3</accession>